<dbReference type="RefSeq" id="WP_102664462.1">
    <property type="nucleotide sequence ID" value="NZ_JAVDSJ010000002.1"/>
</dbReference>
<evidence type="ECO:0000256" key="5">
    <source>
        <dbReference type="ARBA" id="ARBA00022692"/>
    </source>
</evidence>
<keyword evidence="9" id="KW-0511">Multifunctional enzyme</keyword>
<evidence type="ECO:0000313" key="14">
    <source>
        <dbReference type="Proteomes" id="UP001260715"/>
    </source>
</evidence>
<feature type="transmembrane region" description="Helical" evidence="10">
    <location>
        <begin position="193"/>
        <end position="214"/>
    </location>
</feature>
<proteinExistence type="inferred from homology"/>
<evidence type="ECO:0000256" key="1">
    <source>
        <dbReference type="ARBA" id="ARBA00004429"/>
    </source>
</evidence>
<feature type="domain" description="Prepilin peptidase A24 N-terminal" evidence="12">
    <location>
        <begin position="23"/>
        <end position="136"/>
    </location>
</feature>
<dbReference type="EC" id="3.4.23.43" evidence="9"/>
<dbReference type="EC" id="2.1.1.-" evidence="9"/>
<evidence type="ECO:0000256" key="2">
    <source>
        <dbReference type="ARBA" id="ARBA00005801"/>
    </source>
</evidence>
<dbReference type="Pfam" id="PF06750">
    <property type="entry name" value="A24_N_bact"/>
    <property type="match status" value="1"/>
</dbReference>
<dbReference type="InterPro" id="IPR014032">
    <property type="entry name" value="Peptidase_A24A_bac"/>
</dbReference>
<dbReference type="GO" id="GO:0008168">
    <property type="term" value="F:methyltransferase activity"/>
    <property type="evidence" value="ECO:0007669"/>
    <property type="project" value="UniProtKB-KW"/>
</dbReference>
<dbReference type="GO" id="GO:0032259">
    <property type="term" value="P:methylation"/>
    <property type="evidence" value="ECO:0007669"/>
    <property type="project" value="UniProtKB-KW"/>
</dbReference>
<evidence type="ECO:0000313" key="13">
    <source>
        <dbReference type="EMBL" id="MDR6584067.1"/>
    </source>
</evidence>
<dbReference type="InterPro" id="IPR010627">
    <property type="entry name" value="Prepilin_pept_A24_N"/>
</dbReference>
<comment type="caution">
    <text evidence="13">The sequence shown here is derived from an EMBL/GenBank/DDBJ whole genome shotgun (WGS) entry which is preliminary data.</text>
</comment>
<feature type="domain" description="Prepilin type IV endopeptidase peptidase" evidence="11">
    <location>
        <begin position="146"/>
        <end position="255"/>
    </location>
</feature>
<dbReference type="PANTHER" id="PTHR30487">
    <property type="entry name" value="TYPE 4 PREPILIN-LIKE PROTEINS LEADER PEPTIDE-PROCESSING ENZYME"/>
    <property type="match status" value="1"/>
</dbReference>
<feature type="transmembrane region" description="Helical" evidence="10">
    <location>
        <begin position="226"/>
        <end position="256"/>
    </location>
</feature>
<evidence type="ECO:0000256" key="7">
    <source>
        <dbReference type="ARBA" id="ARBA00023136"/>
    </source>
</evidence>
<evidence type="ECO:0000256" key="10">
    <source>
        <dbReference type="SAM" id="Phobius"/>
    </source>
</evidence>
<keyword evidence="9" id="KW-0645">Protease</keyword>
<dbReference type="PRINTS" id="PR00864">
    <property type="entry name" value="PREPILNPTASE"/>
</dbReference>
<keyword evidence="7 10" id="KW-0472">Membrane</keyword>
<accession>A0ABU1PDQ6</accession>
<feature type="transmembrane region" description="Helical" evidence="10">
    <location>
        <begin position="14"/>
        <end position="35"/>
    </location>
</feature>
<dbReference type="InterPro" id="IPR000045">
    <property type="entry name" value="Prepilin_IV_endopep_pep"/>
</dbReference>
<evidence type="ECO:0000256" key="4">
    <source>
        <dbReference type="ARBA" id="ARBA00022519"/>
    </source>
</evidence>
<feature type="transmembrane region" description="Helical" evidence="10">
    <location>
        <begin position="170"/>
        <end position="187"/>
    </location>
</feature>
<keyword evidence="9 13" id="KW-0808">Transferase</keyword>
<dbReference type="Gene3D" id="1.20.120.1220">
    <property type="match status" value="1"/>
</dbReference>
<gene>
    <name evidence="13" type="ORF">J2W50_002265</name>
</gene>
<feature type="transmembrane region" description="Helical" evidence="10">
    <location>
        <begin position="268"/>
        <end position="285"/>
    </location>
</feature>
<keyword evidence="3" id="KW-1003">Cell membrane</keyword>
<sequence>MFGLAHVLFADTRFVISATALGGLFIGSFLNVLIYRLPLMLEAAYAYPHEQESLGAGQLPSTPVTLATPVAPLTLATPRSHCPACKRPVRPVENIPVLSYLFLRGRCAGCQARIPLRYPLIELGSALLAAGAAWHFGPTLQLAGALLLLWALTALFFIDLDHQILPDCLTLPLLWLGLLFNSFAAFVPLREAVWGAVAGYAALWSIFWIFRLFTGKDGMGYGDFKLLAALGAWLGWAPLLPIIVLASTGAAVVGLWQMRLRDTGHEQIMAFGPYLAVAGAVALFWEMGRWVGNLMLI</sequence>
<evidence type="ECO:0000259" key="11">
    <source>
        <dbReference type="Pfam" id="PF01478"/>
    </source>
</evidence>
<evidence type="ECO:0000256" key="6">
    <source>
        <dbReference type="ARBA" id="ARBA00022989"/>
    </source>
</evidence>
<reference evidence="13 14" key="1">
    <citation type="submission" date="2023-07" db="EMBL/GenBank/DDBJ databases">
        <title>Sorghum-associated microbial communities from plants grown in Nebraska, USA.</title>
        <authorList>
            <person name="Schachtman D."/>
        </authorList>
    </citation>
    <scope>NUCLEOTIDE SEQUENCE [LARGE SCALE GENOMIC DNA]</scope>
    <source>
        <strain evidence="13 14">596</strain>
    </source>
</reference>
<feature type="transmembrane region" description="Helical" evidence="10">
    <location>
        <begin position="140"/>
        <end position="158"/>
    </location>
</feature>
<comment type="subcellular location">
    <subcellularLocation>
        <location evidence="1">Cell inner membrane</location>
        <topology evidence="1">Multi-pass membrane protein</topology>
    </subcellularLocation>
    <subcellularLocation>
        <location evidence="9">Cell membrane</location>
        <topology evidence="9">Multi-pass membrane protein</topology>
    </subcellularLocation>
</comment>
<evidence type="ECO:0000259" key="12">
    <source>
        <dbReference type="Pfam" id="PF06750"/>
    </source>
</evidence>
<keyword evidence="4" id="KW-0997">Cell inner membrane</keyword>
<dbReference type="Proteomes" id="UP001260715">
    <property type="component" value="Unassembled WGS sequence"/>
</dbReference>
<dbReference type="GO" id="GO:0004190">
    <property type="term" value="F:aspartic-type endopeptidase activity"/>
    <property type="evidence" value="ECO:0007669"/>
    <property type="project" value="UniProtKB-EC"/>
</dbReference>
<evidence type="ECO:0000256" key="8">
    <source>
        <dbReference type="RuleBase" id="RU003793"/>
    </source>
</evidence>
<dbReference type="InterPro" id="IPR050882">
    <property type="entry name" value="Prepilin_peptidase/N-MTase"/>
</dbReference>
<keyword evidence="9 13" id="KW-0378">Hydrolase</keyword>
<keyword evidence="9 13" id="KW-0489">Methyltransferase</keyword>
<evidence type="ECO:0000256" key="9">
    <source>
        <dbReference type="RuleBase" id="RU003794"/>
    </source>
</evidence>
<dbReference type="PANTHER" id="PTHR30487:SF0">
    <property type="entry name" value="PREPILIN LEADER PEPTIDASE_N-METHYLTRANSFERASE-RELATED"/>
    <property type="match status" value="1"/>
</dbReference>
<keyword evidence="14" id="KW-1185">Reference proteome</keyword>
<keyword evidence="5 9" id="KW-0812">Transmembrane</keyword>
<keyword evidence="6 10" id="KW-1133">Transmembrane helix</keyword>
<protein>
    <recommendedName>
        <fullName evidence="9">Prepilin leader peptidase/N-methyltransferase</fullName>
        <ecNumber evidence="9">2.1.1.-</ecNumber>
        <ecNumber evidence="9">3.4.23.43</ecNumber>
    </recommendedName>
</protein>
<comment type="catalytic activity">
    <reaction evidence="9">
        <text>Typically cleaves a -Gly-|-Phe- bond to release an N-terminal, basic peptide of 5-8 residues from type IV prepilin, and then N-methylates the new N-terminal amino group, the methyl donor being S-adenosyl-L-methionine.</text>
        <dbReference type="EC" id="3.4.23.43"/>
    </reaction>
</comment>
<comment type="function">
    <text evidence="9">Plays an essential role in type IV pili and type II pseudopili formation by proteolytically removing the leader sequence from substrate proteins and subsequently monomethylating the alpha-amino group of the newly exposed N-terminal phenylalanine.</text>
</comment>
<name>A0ABU1PDQ6_9BURK</name>
<dbReference type="Pfam" id="PF01478">
    <property type="entry name" value="Peptidase_A24"/>
    <property type="match status" value="1"/>
</dbReference>
<dbReference type="EMBL" id="JAVDSJ010000002">
    <property type="protein sequence ID" value="MDR6584067.1"/>
    <property type="molecule type" value="Genomic_DNA"/>
</dbReference>
<evidence type="ECO:0000256" key="3">
    <source>
        <dbReference type="ARBA" id="ARBA00022475"/>
    </source>
</evidence>
<organism evidence="13 14">
    <name type="scientific">Herbaspirillum frisingense</name>
    <dbReference type="NCBI Taxonomy" id="92645"/>
    <lineage>
        <taxon>Bacteria</taxon>
        <taxon>Pseudomonadati</taxon>
        <taxon>Pseudomonadota</taxon>
        <taxon>Betaproteobacteria</taxon>
        <taxon>Burkholderiales</taxon>
        <taxon>Oxalobacteraceae</taxon>
        <taxon>Herbaspirillum</taxon>
    </lineage>
</organism>
<comment type="similarity">
    <text evidence="2 8">Belongs to the peptidase A24 family.</text>
</comment>